<reference evidence="2" key="1">
    <citation type="submission" date="2023-10" db="EMBL/GenBank/DDBJ databases">
        <title>Genome assemblies of two species of porcelain crab, Petrolisthes cinctipes and Petrolisthes manimaculis (Anomura: Porcellanidae).</title>
        <authorList>
            <person name="Angst P."/>
        </authorList>
    </citation>
    <scope>NUCLEOTIDE SEQUENCE</scope>
    <source>
        <strain evidence="2">PB745_01</strain>
        <tissue evidence="2">Gill</tissue>
    </source>
</reference>
<dbReference type="Proteomes" id="UP001286313">
    <property type="component" value="Unassembled WGS sequence"/>
</dbReference>
<evidence type="ECO:0000256" key="1">
    <source>
        <dbReference type="SAM" id="MobiDB-lite"/>
    </source>
</evidence>
<feature type="compositionally biased region" description="Polar residues" evidence="1">
    <location>
        <begin position="14"/>
        <end position="42"/>
    </location>
</feature>
<comment type="caution">
    <text evidence="2">The sequence shown here is derived from an EMBL/GenBank/DDBJ whole genome shotgun (WGS) entry which is preliminary data.</text>
</comment>
<feature type="region of interest" description="Disordered" evidence="1">
    <location>
        <begin position="1"/>
        <end position="92"/>
    </location>
</feature>
<gene>
    <name evidence="2" type="ORF">Pcinc_002759</name>
</gene>
<dbReference type="AlphaFoldDB" id="A0AAE1L1V1"/>
<accession>A0AAE1L1V1</accession>
<name>A0AAE1L1V1_PETCI</name>
<evidence type="ECO:0000313" key="3">
    <source>
        <dbReference type="Proteomes" id="UP001286313"/>
    </source>
</evidence>
<sequence>MQKVVIASVKAGDNKSSSTVAPFGASHSTSEVRSSTQGNVHKSSYSTSYSTSSSSSTTGNRSYITKTESKKVSPFEKFKQLDAQAPRPASRE</sequence>
<proteinExistence type="predicted"/>
<evidence type="ECO:0000313" key="2">
    <source>
        <dbReference type="EMBL" id="KAK3893436.1"/>
    </source>
</evidence>
<protein>
    <submittedName>
        <fullName evidence="2">Uncharacterized protein</fullName>
    </submittedName>
</protein>
<keyword evidence="3" id="KW-1185">Reference proteome</keyword>
<dbReference type="EMBL" id="JAWQEG010000209">
    <property type="protein sequence ID" value="KAK3893436.1"/>
    <property type="molecule type" value="Genomic_DNA"/>
</dbReference>
<feature type="compositionally biased region" description="Low complexity" evidence="1">
    <location>
        <begin position="43"/>
        <end position="58"/>
    </location>
</feature>
<feature type="compositionally biased region" description="Basic and acidic residues" evidence="1">
    <location>
        <begin position="67"/>
        <end position="80"/>
    </location>
</feature>
<organism evidence="2 3">
    <name type="scientific">Petrolisthes cinctipes</name>
    <name type="common">Flat porcelain crab</name>
    <dbReference type="NCBI Taxonomy" id="88211"/>
    <lineage>
        <taxon>Eukaryota</taxon>
        <taxon>Metazoa</taxon>
        <taxon>Ecdysozoa</taxon>
        <taxon>Arthropoda</taxon>
        <taxon>Crustacea</taxon>
        <taxon>Multicrustacea</taxon>
        <taxon>Malacostraca</taxon>
        <taxon>Eumalacostraca</taxon>
        <taxon>Eucarida</taxon>
        <taxon>Decapoda</taxon>
        <taxon>Pleocyemata</taxon>
        <taxon>Anomura</taxon>
        <taxon>Galatheoidea</taxon>
        <taxon>Porcellanidae</taxon>
        <taxon>Petrolisthes</taxon>
    </lineage>
</organism>